<dbReference type="Proteomes" id="UP000887566">
    <property type="component" value="Unplaced"/>
</dbReference>
<dbReference type="WBParaSite" id="PSAMB.scaffold342size55818.g5034.t1">
    <property type="protein sequence ID" value="PSAMB.scaffold342size55818.g5034.t1"/>
    <property type="gene ID" value="PSAMB.scaffold342size55818.g5034"/>
</dbReference>
<keyword evidence="1" id="KW-1133">Transmembrane helix</keyword>
<evidence type="ECO:0000313" key="2">
    <source>
        <dbReference type="Proteomes" id="UP000887566"/>
    </source>
</evidence>
<reference evidence="3" key="1">
    <citation type="submission" date="2022-11" db="UniProtKB">
        <authorList>
            <consortium name="WormBaseParasite"/>
        </authorList>
    </citation>
    <scope>IDENTIFICATION</scope>
</reference>
<organism evidence="2 3">
    <name type="scientific">Plectus sambesii</name>
    <dbReference type="NCBI Taxonomy" id="2011161"/>
    <lineage>
        <taxon>Eukaryota</taxon>
        <taxon>Metazoa</taxon>
        <taxon>Ecdysozoa</taxon>
        <taxon>Nematoda</taxon>
        <taxon>Chromadorea</taxon>
        <taxon>Plectida</taxon>
        <taxon>Plectina</taxon>
        <taxon>Plectoidea</taxon>
        <taxon>Plectidae</taxon>
        <taxon>Plectus</taxon>
    </lineage>
</organism>
<keyword evidence="2" id="KW-1185">Reference proteome</keyword>
<feature type="transmembrane region" description="Helical" evidence="1">
    <location>
        <begin position="25"/>
        <end position="45"/>
    </location>
</feature>
<evidence type="ECO:0000256" key="1">
    <source>
        <dbReference type="SAM" id="Phobius"/>
    </source>
</evidence>
<name>A0A914WA29_9BILA</name>
<protein>
    <submittedName>
        <fullName evidence="3">Uncharacterized protein</fullName>
    </submittedName>
</protein>
<sequence>MGGGKGCLACGAMSAPNEFYRWEHLSIIAFCIFICALAITFLVYYCSCMLKKPTPEEIREHIERLYCADLSSSAIYGGCSPSNITITGDRKTTSTSLTVPSVYKKSFLTANQFPDRASSVSEARGN</sequence>
<keyword evidence="1" id="KW-0472">Membrane</keyword>
<proteinExistence type="predicted"/>
<evidence type="ECO:0000313" key="3">
    <source>
        <dbReference type="WBParaSite" id="PSAMB.scaffold342size55818.g5034.t1"/>
    </source>
</evidence>
<dbReference type="AlphaFoldDB" id="A0A914WA29"/>
<accession>A0A914WA29</accession>
<keyword evidence="1" id="KW-0812">Transmembrane</keyword>